<accession>A0A545VF58</accession>
<keyword evidence="2" id="KW-1185">Reference proteome</keyword>
<dbReference type="Proteomes" id="UP000315783">
    <property type="component" value="Unassembled WGS sequence"/>
</dbReference>
<organism evidence="1 2">
    <name type="scientific">Cordyceps javanica</name>
    <dbReference type="NCBI Taxonomy" id="43265"/>
    <lineage>
        <taxon>Eukaryota</taxon>
        <taxon>Fungi</taxon>
        <taxon>Dikarya</taxon>
        <taxon>Ascomycota</taxon>
        <taxon>Pezizomycotina</taxon>
        <taxon>Sordariomycetes</taxon>
        <taxon>Hypocreomycetidae</taxon>
        <taxon>Hypocreales</taxon>
        <taxon>Cordycipitaceae</taxon>
        <taxon>Cordyceps</taxon>
    </lineage>
</organism>
<reference evidence="1 2" key="1">
    <citation type="journal article" date="2019" name="Appl. Microbiol. Biotechnol.">
        <title>Genome sequence of Isaria javanica and comparative genome analysis insights into family S53 peptidase evolution in fungal entomopathogens.</title>
        <authorList>
            <person name="Lin R."/>
            <person name="Zhang X."/>
            <person name="Xin B."/>
            <person name="Zou M."/>
            <person name="Gao Y."/>
            <person name="Qin F."/>
            <person name="Hu Q."/>
            <person name="Xie B."/>
            <person name="Cheng X."/>
        </authorList>
    </citation>
    <scope>NUCLEOTIDE SEQUENCE [LARGE SCALE GENOMIC DNA]</scope>
    <source>
        <strain evidence="1 2">IJ1G</strain>
    </source>
</reference>
<dbReference type="EMBL" id="SPUK01000001">
    <property type="protein sequence ID" value="TQW00365.1"/>
    <property type="molecule type" value="Genomic_DNA"/>
</dbReference>
<name>A0A545VF58_9HYPO</name>
<proteinExistence type="predicted"/>
<evidence type="ECO:0000313" key="1">
    <source>
        <dbReference type="EMBL" id="TQW00365.1"/>
    </source>
</evidence>
<protein>
    <submittedName>
        <fullName evidence="1">Uncharacterized protein</fullName>
    </submittedName>
</protein>
<sequence>MPYYSPSKKSKRFIHKRAQYTVWIEDIHGTQLSWSRVPRHVRRPTTRAGRPLTCMCKSLQRVSGVFPGAHLAGVVYWK</sequence>
<dbReference type="AlphaFoldDB" id="A0A545VF58"/>
<evidence type="ECO:0000313" key="2">
    <source>
        <dbReference type="Proteomes" id="UP000315783"/>
    </source>
</evidence>
<comment type="caution">
    <text evidence="1">The sequence shown here is derived from an EMBL/GenBank/DDBJ whole genome shotgun (WGS) entry which is preliminary data.</text>
</comment>
<gene>
    <name evidence="1" type="ORF">IF1G_00296</name>
</gene>